<dbReference type="InterPro" id="IPR013658">
    <property type="entry name" value="SGL"/>
</dbReference>
<dbReference type="InterPro" id="IPR011042">
    <property type="entry name" value="6-blade_b-propeller_TolB-like"/>
</dbReference>
<dbReference type="EMBL" id="LT629973">
    <property type="protein sequence ID" value="SEH73667.1"/>
    <property type="molecule type" value="Genomic_DNA"/>
</dbReference>
<dbReference type="Proteomes" id="UP000176204">
    <property type="component" value="Chromosome I"/>
</dbReference>
<feature type="domain" description="SMP-30/Gluconolactonase/LRE-like region" evidence="1">
    <location>
        <begin position="81"/>
        <end position="181"/>
    </location>
</feature>
<organism evidence="2 3">
    <name type="scientific">Akkermansia glycaniphila</name>
    <dbReference type="NCBI Taxonomy" id="1679444"/>
    <lineage>
        <taxon>Bacteria</taxon>
        <taxon>Pseudomonadati</taxon>
        <taxon>Verrucomicrobiota</taxon>
        <taxon>Verrucomicrobiia</taxon>
        <taxon>Verrucomicrobiales</taxon>
        <taxon>Akkermansiaceae</taxon>
        <taxon>Akkermansia</taxon>
    </lineage>
</organism>
<dbReference type="Gene3D" id="2.120.10.30">
    <property type="entry name" value="TolB, C-terminal domain"/>
    <property type="match status" value="1"/>
</dbReference>
<reference evidence="3" key="1">
    <citation type="submission" date="2016-09" db="EMBL/GenBank/DDBJ databases">
        <authorList>
            <person name="Koehorst J."/>
        </authorList>
    </citation>
    <scope>NUCLEOTIDE SEQUENCE [LARGE SCALE GENOMIC DNA]</scope>
</reference>
<dbReference type="Pfam" id="PF08450">
    <property type="entry name" value="SGL"/>
    <property type="match status" value="1"/>
</dbReference>
<proteinExistence type="predicted"/>
<sequence>MAAGDNHASQSAPSAIAVATAGHVESVAVDEKNEIVYMSSIGEQMTPMEKDGDGSILVADLKESGTVEMRKMIKGGKLHAPKGLTLHDGKLYATDVDRVIAIDPRKGSFEVVADLSGEGAKFLNDTVWADGVLYVSATDLNKIYAVNPQKKTYSELKTSEPVKGPNGLVWDRNEKILYVCEYCTDADGKPAGRLLRCNPKTGEVKSLSSYKGELDGLALYQGDLYFSDWAAKDRPGAVGKLNLNSGDVSPVTTQTMNGPADFCITQDGIIIVPAMVDKKVWLQDTKPASEQEPK</sequence>
<gene>
    <name evidence="2" type="ORF">PYTT_0339</name>
</gene>
<accession>A0A1H6KQ26</accession>
<protein>
    <submittedName>
        <fullName evidence="2">Six-bladed beta-propeller tolb-like</fullName>
    </submittedName>
</protein>
<dbReference type="SUPFAM" id="SSF63825">
    <property type="entry name" value="YWTD domain"/>
    <property type="match status" value="1"/>
</dbReference>
<evidence type="ECO:0000313" key="2">
    <source>
        <dbReference type="EMBL" id="SEH73667.1"/>
    </source>
</evidence>
<evidence type="ECO:0000313" key="3">
    <source>
        <dbReference type="Proteomes" id="UP000176204"/>
    </source>
</evidence>
<evidence type="ECO:0000259" key="1">
    <source>
        <dbReference type="Pfam" id="PF08450"/>
    </source>
</evidence>
<keyword evidence="3" id="KW-1185">Reference proteome</keyword>
<name>A0A1H6KQ26_9BACT</name>
<dbReference type="KEGG" id="agl:PYTT_0339"/>
<dbReference type="STRING" id="1679444.PYTT_0339"/>
<dbReference type="AlphaFoldDB" id="A0A1H6KQ26"/>